<feature type="domain" description="Sulfatase N-terminal" evidence="6">
    <location>
        <begin position="38"/>
        <end position="436"/>
    </location>
</feature>
<accession>A0A8B6X966</accession>
<evidence type="ECO:0000256" key="2">
    <source>
        <dbReference type="ARBA" id="ARBA00022723"/>
    </source>
</evidence>
<dbReference type="GO" id="GO:0046872">
    <property type="term" value="F:metal ion binding"/>
    <property type="evidence" value="ECO:0007669"/>
    <property type="project" value="UniProtKB-KW"/>
</dbReference>
<dbReference type="Gene3D" id="3.40.720.10">
    <property type="entry name" value="Alkaline Phosphatase, subunit A"/>
    <property type="match status" value="1"/>
</dbReference>
<dbReference type="Pfam" id="PF00884">
    <property type="entry name" value="Sulfatase"/>
    <property type="match status" value="1"/>
</dbReference>
<feature type="chain" id="PRO_5034182762" evidence="5">
    <location>
        <begin position="31"/>
        <end position="564"/>
    </location>
</feature>
<dbReference type="OrthoDB" id="9766107at2"/>
<dbReference type="SUPFAM" id="SSF53649">
    <property type="entry name" value="Alkaline phosphatase-like"/>
    <property type="match status" value="1"/>
</dbReference>
<dbReference type="InterPro" id="IPR000917">
    <property type="entry name" value="Sulfatase_N"/>
</dbReference>
<dbReference type="PANTHER" id="PTHR42693:SF33">
    <property type="entry name" value="ARYLSULFATASE"/>
    <property type="match status" value="1"/>
</dbReference>
<dbReference type="PANTHER" id="PTHR42693">
    <property type="entry name" value="ARYLSULFATASE FAMILY MEMBER"/>
    <property type="match status" value="1"/>
</dbReference>
<keyword evidence="4" id="KW-0106">Calcium</keyword>
<keyword evidence="7" id="KW-1185">Reference proteome</keyword>
<dbReference type="EC" id="3.1.6.-" evidence="8"/>
<keyword evidence="5" id="KW-0732">Signal</keyword>
<feature type="signal peptide" evidence="5">
    <location>
        <begin position="1"/>
        <end position="30"/>
    </location>
</feature>
<dbReference type="GO" id="GO:0004065">
    <property type="term" value="F:arylsulfatase activity"/>
    <property type="evidence" value="ECO:0007669"/>
    <property type="project" value="TreeGrafter"/>
</dbReference>
<organism evidence="7 8">
    <name type="scientific">Derxia gummosa DSM 723</name>
    <dbReference type="NCBI Taxonomy" id="1121388"/>
    <lineage>
        <taxon>Bacteria</taxon>
        <taxon>Pseudomonadati</taxon>
        <taxon>Pseudomonadota</taxon>
        <taxon>Betaproteobacteria</taxon>
        <taxon>Burkholderiales</taxon>
        <taxon>Alcaligenaceae</taxon>
        <taxon>Derxia</taxon>
    </lineage>
</organism>
<sequence length="564" mass="61670">MPPSLLRRRPARLAVTALAAALLAAPAARAADTPARRPNLLLILADDLGFSDLGAFGGEIDTPNLDALAREGLRLTDFHTGATCSPTRSMLLSGTDNHVAGLGSMAELMVDEQKGKPGYEGYLNDRVAPLPALLRDAGYLTLMSGKWHLGLTEERSPKAAGFERSFALLRGADDHVAKPWNTVINPAEPWYREDGKLATVPADFYSTDYYAERMVGYLRDRRGDARPFFGYLTFTAPHWPLQAPDALIARYEARYANGYEPIRQARIAKQKALGLIPAGFEPAKALSLWPAWKALTPAQQRQETRRMATYAAMVDRLDQAIGRVIRELKDSGEYDNTVIVFMSDNGAEGQDPAVRGSQRNNAVENIGRGDSWAAYGPNWAQVSALPFSLFKGFSHEGGTTVPAIVRYPARLGGGKVSAAPGHVTDLAPTLLELAGAKAPAEYRGRPVAPIQGSSLVGFLEGRQPAIHARFEQGWELFGRKAWREGDWKIVWAAPPVGPGEWQLFDLATDRAEQHNVAARQPEVLARLVAGYERYSKSNGVVEVPRLAEKIAERYGIGDYFGRLE</sequence>
<dbReference type="InterPro" id="IPR017850">
    <property type="entry name" value="Alkaline_phosphatase_core_sf"/>
</dbReference>
<dbReference type="RefSeq" id="WP_051378375.1">
    <property type="nucleotide sequence ID" value="NZ_AXWS01000008.1"/>
</dbReference>
<evidence type="ECO:0000259" key="6">
    <source>
        <dbReference type="Pfam" id="PF00884"/>
    </source>
</evidence>
<proteinExistence type="inferred from homology"/>
<reference evidence="8" key="1">
    <citation type="submission" date="2025-08" db="UniProtKB">
        <authorList>
            <consortium name="RefSeq"/>
        </authorList>
    </citation>
    <scope>IDENTIFICATION</scope>
</reference>
<evidence type="ECO:0000313" key="8">
    <source>
        <dbReference type="RefSeq" id="WP_051378375.1"/>
    </source>
</evidence>
<comment type="similarity">
    <text evidence="1">Belongs to the sulfatase family.</text>
</comment>
<dbReference type="CDD" id="cd16025">
    <property type="entry name" value="PAS_like"/>
    <property type="match status" value="1"/>
</dbReference>
<evidence type="ECO:0000256" key="5">
    <source>
        <dbReference type="SAM" id="SignalP"/>
    </source>
</evidence>
<protein>
    <submittedName>
        <fullName evidence="8">Arylsulfatase</fullName>
        <ecNumber evidence="8">3.1.6.-</ecNumber>
    </submittedName>
</protein>
<evidence type="ECO:0000256" key="1">
    <source>
        <dbReference type="ARBA" id="ARBA00008779"/>
    </source>
</evidence>
<dbReference type="PROSITE" id="PS00149">
    <property type="entry name" value="SULFATASE_2"/>
    <property type="match status" value="1"/>
</dbReference>
<dbReference type="Proteomes" id="UP000675920">
    <property type="component" value="Unplaced"/>
</dbReference>
<evidence type="ECO:0000256" key="3">
    <source>
        <dbReference type="ARBA" id="ARBA00022801"/>
    </source>
</evidence>
<evidence type="ECO:0000256" key="4">
    <source>
        <dbReference type="ARBA" id="ARBA00022837"/>
    </source>
</evidence>
<evidence type="ECO:0000313" key="7">
    <source>
        <dbReference type="Proteomes" id="UP000675920"/>
    </source>
</evidence>
<keyword evidence="2" id="KW-0479">Metal-binding</keyword>
<dbReference type="AlphaFoldDB" id="A0A8B6X966"/>
<name>A0A8B6X966_9BURK</name>
<dbReference type="InterPro" id="IPR024607">
    <property type="entry name" value="Sulfatase_CS"/>
</dbReference>
<keyword evidence="3" id="KW-0378">Hydrolase</keyword>
<dbReference type="Gene3D" id="3.30.1120.10">
    <property type="match status" value="1"/>
</dbReference>
<dbReference type="InterPro" id="IPR050738">
    <property type="entry name" value="Sulfatase"/>
</dbReference>